<keyword evidence="2" id="KW-0547">Nucleotide-binding</keyword>
<dbReference type="Pfam" id="PF00004">
    <property type="entry name" value="AAA"/>
    <property type="match status" value="1"/>
</dbReference>
<comment type="similarity">
    <text evidence="1">Belongs to the AAA ATPase family. RarA/MGS1/WRNIP1 subfamily.</text>
</comment>
<dbReference type="GO" id="GO:0008047">
    <property type="term" value="F:enzyme activator activity"/>
    <property type="evidence" value="ECO:0007669"/>
    <property type="project" value="TreeGrafter"/>
</dbReference>
<dbReference type="Pfam" id="PF12002">
    <property type="entry name" value="MgsA_C"/>
    <property type="match status" value="1"/>
</dbReference>
<dbReference type="GO" id="GO:0005524">
    <property type="term" value="F:ATP binding"/>
    <property type="evidence" value="ECO:0007669"/>
    <property type="project" value="UniProtKB-KW"/>
</dbReference>
<dbReference type="InterPro" id="IPR051314">
    <property type="entry name" value="AAA_ATPase_RarA/MGS1/WRNIP1"/>
</dbReference>
<dbReference type="InterPro" id="IPR027417">
    <property type="entry name" value="P-loop_NTPase"/>
</dbReference>
<dbReference type="GO" id="GO:0017116">
    <property type="term" value="F:single-stranded DNA helicase activity"/>
    <property type="evidence" value="ECO:0007669"/>
    <property type="project" value="TreeGrafter"/>
</dbReference>
<sequence length="433" mass="48286">MIHMESRMEKHAHPLAYRIRPGSIDELIGQDDAKRFIESFAAGNRRSVMLWGPPGSGKSSVAHIIEILCKDSFFAISAVTSGIQDIRRVTKHAQNASEPPVVFIDEVHRFNRVQQDALLPFVERGDIILIGATTENPSFSITSPLLSRLQVVVFKALKPSDIEKILKRAIESDPDLTTLGKTISPDAVKALSRAADGDARAALNLLELAMSTIDRERIDVDDLKALIDRPLYHDKTGENHYDLISAFHKSVRASDINASIYWLGRMLEAGEDRLFILRRMIRIASEDIGMAEPNALRMVISAKDAFTTLGSPEGELALYQAAVYLACAPKSNAVYMAEIRTRELIKKTGAPDVPLFLRNAPTRLMRELGYGKGYIYAHDDPHGALLLNYFPDGIDEVRLYVPRDTGFEKRVKEIMNARRKIAATRSGSYRKTS</sequence>
<dbReference type="SUPFAM" id="SSF52540">
    <property type="entry name" value="P-loop containing nucleoside triphosphate hydrolases"/>
    <property type="match status" value="1"/>
</dbReference>
<dbReference type="Pfam" id="PF16193">
    <property type="entry name" value="AAA_assoc_2"/>
    <property type="match status" value="1"/>
</dbReference>
<dbReference type="InterPro" id="IPR021886">
    <property type="entry name" value="MgsA_C"/>
</dbReference>
<dbReference type="PANTHER" id="PTHR13779:SF7">
    <property type="entry name" value="ATPASE WRNIP1"/>
    <property type="match status" value="1"/>
</dbReference>
<dbReference type="Gene3D" id="1.10.8.60">
    <property type="match status" value="1"/>
</dbReference>
<dbReference type="Gene3D" id="1.10.3710.10">
    <property type="entry name" value="DNA polymerase III clamp loader subunits, C-terminal domain"/>
    <property type="match status" value="1"/>
</dbReference>
<dbReference type="FunFam" id="1.20.272.10:FF:000001">
    <property type="entry name" value="Putative AAA family ATPase"/>
    <property type="match status" value="1"/>
</dbReference>
<dbReference type="SUPFAM" id="SSF48019">
    <property type="entry name" value="post-AAA+ oligomerization domain-like"/>
    <property type="match status" value="1"/>
</dbReference>
<dbReference type="GO" id="GO:0016887">
    <property type="term" value="F:ATP hydrolysis activity"/>
    <property type="evidence" value="ECO:0007669"/>
    <property type="project" value="InterPro"/>
</dbReference>
<dbReference type="SMART" id="SM00382">
    <property type="entry name" value="AAA"/>
    <property type="match status" value="1"/>
</dbReference>
<dbReference type="GO" id="GO:0006261">
    <property type="term" value="P:DNA-templated DNA replication"/>
    <property type="evidence" value="ECO:0007669"/>
    <property type="project" value="TreeGrafter"/>
</dbReference>
<dbReference type="InterPro" id="IPR008921">
    <property type="entry name" value="DNA_pol3_clamp-load_cplx_C"/>
</dbReference>
<dbReference type="InterPro" id="IPR032423">
    <property type="entry name" value="AAA_assoc_2"/>
</dbReference>
<evidence type="ECO:0000256" key="3">
    <source>
        <dbReference type="ARBA" id="ARBA00022840"/>
    </source>
</evidence>
<dbReference type="AlphaFoldDB" id="A0A485LUT5"/>
<accession>A0A485LUT5</accession>
<evidence type="ECO:0000256" key="2">
    <source>
        <dbReference type="ARBA" id="ARBA00022741"/>
    </source>
</evidence>
<gene>
    <name evidence="5" type="primary">rarA</name>
    <name evidence="5" type="ORF">SCFA_1150003</name>
</gene>
<dbReference type="CDD" id="cd18139">
    <property type="entry name" value="HLD_clamp_RarA"/>
    <property type="match status" value="1"/>
</dbReference>
<dbReference type="Gene3D" id="3.40.50.300">
    <property type="entry name" value="P-loop containing nucleotide triphosphate hydrolases"/>
    <property type="match status" value="1"/>
</dbReference>
<reference evidence="5" key="1">
    <citation type="submission" date="2019-03" db="EMBL/GenBank/DDBJ databases">
        <authorList>
            <person name="Hao L."/>
        </authorList>
    </citation>
    <scope>NUCLEOTIDE SEQUENCE</scope>
</reference>
<dbReference type="Gene3D" id="1.20.272.10">
    <property type="match status" value="1"/>
</dbReference>
<dbReference type="GO" id="GO:0000731">
    <property type="term" value="P:DNA synthesis involved in DNA repair"/>
    <property type="evidence" value="ECO:0007669"/>
    <property type="project" value="TreeGrafter"/>
</dbReference>
<protein>
    <submittedName>
        <fullName evidence="5">Replication-associated recombination protein A</fullName>
    </submittedName>
</protein>
<evidence type="ECO:0000256" key="1">
    <source>
        <dbReference type="ARBA" id="ARBA00008959"/>
    </source>
</evidence>
<proteinExistence type="inferred from homology"/>
<dbReference type="InterPro" id="IPR003593">
    <property type="entry name" value="AAA+_ATPase"/>
</dbReference>
<feature type="domain" description="AAA+ ATPase" evidence="4">
    <location>
        <begin position="44"/>
        <end position="160"/>
    </location>
</feature>
<dbReference type="GO" id="GO:0003677">
    <property type="term" value="F:DNA binding"/>
    <property type="evidence" value="ECO:0007669"/>
    <property type="project" value="InterPro"/>
</dbReference>
<organism evidence="5">
    <name type="scientific">anaerobic digester metagenome</name>
    <dbReference type="NCBI Taxonomy" id="1263854"/>
    <lineage>
        <taxon>unclassified sequences</taxon>
        <taxon>metagenomes</taxon>
        <taxon>ecological metagenomes</taxon>
    </lineage>
</organism>
<dbReference type="CDD" id="cd00009">
    <property type="entry name" value="AAA"/>
    <property type="match status" value="1"/>
</dbReference>
<dbReference type="InterPro" id="IPR003959">
    <property type="entry name" value="ATPase_AAA_core"/>
</dbReference>
<evidence type="ECO:0000259" key="4">
    <source>
        <dbReference type="SMART" id="SM00382"/>
    </source>
</evidence>
<dbReference type="PANTHER" id="PTHR13779">
    <property type="entry name" value="WERNER HELICASE-INTERACTING PROTEIN 1 FAMILY MEMBER"/>
    <property type="match status" value="1"/>
</dbReference>
<evidence type="ECO:0000313" key="5">
    <source>
        <dbReference type="EMBL" id="VFU11803.1"/>
    </source>
</evidence>
<keyword evidence="3" id="KW-0067">ATP-binding</keyword>
<dbReference type="EMBL" id="CAADRM010000019">
    <property type="protein sequence ID" value="VFU11803.1"/>
    <property type="molecule type" value="Genomic_DNA"/>
</dbReference>
<name>A0A485LUT5_9ZZZZ</name>